<reference evidence="3" key="1">
    <citation type="journal article" date="2019" name="Int. J. Syst. Evol. Microbiol.">
        <title>The Global Catalogue of Microorganisms (GCM) 10K type strain sequencing project: providing services to taxonomists for standard genome sequencing and annotation.</title>
        <authorList>
            <consortium name="The Broad Institute Genomics Platform"/>
            <consortium name="The Broad Institute Genome Sequencing Center for Infectious Disease"/>
            <person name="Wu L."/>
            <person name="Ma J."/>
        </authorList>
    </citation>
    <scope>NUCLEOTIDE SEQUENCE [LARGE SCALE GENOMIC DNA]</scope>
    <source>
        <strain evidence="3">KCTC 23723</strain>
    </source>
</reference>
<proteinExistence type="predicted"/>
<dbReference type="InterPro" id="IPR008949">
    <property type="entry name" value="Isoprenoid_synthase_dom_sf"/>
</dbReference>
<evidence type="ECO:0000313" key="2">
    <source>
        <dbReference type="EMBL" id="GGW51893.1"/>
    </source>
</evidence>
<dbReference type="RefSeq" id="WP_189480130.1">
    <property type="nucleotide sequence ID" value="NZ_BMYR01000002.1"/>
</dbReference>
<dbReference type="PROSITE" id="PS01044">
    <property type="entry name" value="SQUALEN_PHYTOEN_SYN_1"/>
    <property type="match status" value="1"/>
</dbReference>
<dbReference type="PANTHER" id="PTHR31480">
    <property type="entry name" value="BIFUNCTIONAL LYCOPENE CYCLASE/PHYTOENE SYNTHASE"/>
    <property type="match status" value="1"/>
</dbReference>
<dbReference type="PROSITE" id="PS01045">
    <property type="entry name" value="SQUALEN_PHYTOEN_SYN_2"/>
    <property type="match status" value="1"/>
</dbReference>
<dbReference type="Gene3D" id="1.10.600.10">
    <property type="entry name" value="Farnesyl Diphosphate Synthase"/>
    <property type="match status" value="1"/>
</dbReference>
<dbReference type="CDD" id="cd00683">
    <property type="entry name" value="Trans_IPPS_HH"/>
    <property type="match status" value="1"/>
</dbReference>
<sequence>MHHDAATEVLKKHGKSFHFARLFLETDTGNAAARLYRFCRLIDDIADETPDKNQARSQLEIIKQDIIANSATHPIVQDFLLLCREYSIDPHHGITLITGVLQDLDPVALSSYNDLLNYAFRVAGVVGLMMAPILGSNRHGHVFAIDLGIAMQFTNIARDVLEDAQMSRRYLPASWVEDMTVTQLLSPTEQQQAIVKQAIARLLNTAEIFYTSGISGLYYLHPRNRKAIAVAAYLYREIGRKLMHRHCDYLKGRVSISYTRKCTLAVKALVDMRFTKMARELPQHEQTLHRLLIIPSAEDYHHHV</sequence>
<gene>
    <name evidence="2" type="ORF">GCM10008111_04730</name>
</gene>
<name>A0ABQ2WE49_9ALTE</name>
<evidence type="ECO:0000256" key="1">
    <source>
        <dbReference type="ARBA" id="ARBA00022679"/>
    </source>
</evidence>
<keyword evidence="3" id="KW-1185">Reference proteome</keyword>
<dbReference type="EMBL" id="BMYR01000002">
    <property type="protein sequence ID" value="GGW51893.1"/>
    <property type="molecule type" value="Genomic_DNA"/>
</dbReference>
<dbReference type="SFLD" id="SFLDG01212">
    <property type="entry name" value="Phytoene_synthase_like"/>
    <property type="match status" value="1"/>
</dbReference>
<dbReference type="SFLD" id="SFLDS00005">
    <property type="entry name" value="Isoprenoid_Synthase_Type_I"/>
    <property type="match status" value="1"/>
</dbReference>
<dbReference type="InterPro" id="IPR002060">
    <property type="entry name" value="Squ/phyt_synthse"/>
</dbReference>
<comment type="caution">
    <text evidence="2">The sequence shown here is derived from an EMBL/GenBank/DDBJ whole genome shotgun (WGS) entry which is preliminary data.</text>
</comment>
<dbReference type="InterPro" id="IPR033904">
    <property type="entry name" value="Trans_IPPS_HH"/>
</dbReference>
<accession>A0ABQ2WE49</accession>
<dbReference type="SFLD" id="SFLDG01018">
    <property type="entry name" value="Squalene/Phytoene_Synthase_Lik"/>
    <property type="match status" value="1"/>
</dbReference>
<dbReference type="SUPFAM" id="SSF48576">
    <property type="entry name" value="Terpenoid synthases"/>
    <property type="match status" value="1"/>
</dbReference>
<organism evidence="2 3">
    <name type="scientific">Alishewanella tabrizica</name>
    <dbReference type="NCBI Taxonomy" id="671278"/>
    <lineage>
        <taxon>Bacteria</taxon>
        <taxon>Pseudomonadati</taxon>
        <taxon>Pseudomonadota</taxon>
        <taxon>Gammaproteobacteria</taxon>
        <taxon>Alteromonadales</taxon>
        <taxon>Alteromonadaceae</taxon>
        <taxon>Alishewanella</taxon>
    </lineage>
</organism>
<dbReference type="InterPro" id="IPR044843">
    <property type="entry name" value="Trans_IPPS_bact-type"/>
</dbReference>
<dbReference type="Proteomes" id="UP000634667">
    <property type="component" value="Unassembled WGS sequence"/>
</dbReference>
<keyword evidence="1" id="KW-0808">Transferase</keyword>
<dbReference type="Pfam" id="PF00494">
    <property type="entry name" value="SQS_PSY"/>
    <property type="match status" value="1"/>
</dbReference>
<dbReference type="InterPro" id="IPR019845">
    <property type="entry name" value="Squalene/phytoene_synthase_CS"/>
</dbReference>
<evidence type="ECO:0000313" key="3">
    <source>
        <dbReference type="Proteomes" id="UP000634667"/>
    </source>
</evidence>
<protein>
    <submittedName>
        <fullName evidence="2">Phytoene synthase</fullName>
    </submittedName>
</protein>